<keyword evidence="2" id="KW-1185">Reference proteome</keyword>
<dbReference type="EMBL" id="CP133720">
    <property type="protein sequence ID" value="WMW80899.1"/>
    <property type="molecule type" value="Genomic_DNA"/>
</dbReference>
<gene>
    <name evidence="1" type="ORF">RF679_01130</name>
</gene>
<dbReference type="Proteomes" id="UP001181355">
    <property type="component" value="Chromosome"/>
</dbReference>
<evidence type="ECO:0008006" key="3">
    <source>
        <dbReference type="Google" id="ProtNLM"/>
    </source>
</evidence>
<reference evidence="1" key="1">
    <citation type="submission" date="2023-09" db="EMBL/GenBank/DDBJ databases">
        <title>Undibacterium sp. 20NA77.5 isolated from freshwater.</title>
        <authorList>
            <person name="Le V."/>
            <person name="Ko S.-R."/>
            <person name="Ahn C.-Y."/>
            <person name="Oh H.-M."/>
        </authorList>
    </citation>
    <scope>NUCLEOTIDE SEQUENCE</scope>
    <source>
        <strain evidence="1">20NA77.5</strain>
    </source>
</reference>
<proteinExistence type="predicted"/>
<sequence length="197" mass="22197">MTDASNQAVRRLFLQAAAGLAIPTLAQAEKISETVGTMLDTSQLDPGKPGDFDFLHGEWRIKHRRLKDPATNHWDVFDGEATCWSILNGLASIEELRIPARQFSGMGLRILDVENKLWSDFWVNSKSGVLTAPGVTGGFKDKVGIFISEEVEQEKTILARGMWDNISRQTCRWQQAISNDGGKSWQTNWIMDWQRFA</sequence>
<dbReference type="RefSeq" id="WP_309482390.1">
    <property type="nucleotide sequence ID" value="NZ_CP133720.1"/>
</dbReference>
<evidence type="ECO:0000313" key="1">
    <source>
        <dbReference type="EMBL" id="WMW80899.1"/>
    </source>
</evidence>
<organism evidence="1 2">
    <name type="scientific">Undibacterium cyanobacteriorum</name>
    <dbReference type="NCBI Taxonomy" id="3073561"/>
    <lineage>
        <taxon>Bacteria</taxon>
        <taxon>Pseudomonadati</taxon>
        <taxon>Pseudomonadota</taxon>
        <taxon>Betaproteobacteria</taxon>
        <taxon>Burkholderiales</taxon>
        <taxon>Oxalobacteraceae</taxon>
        <taxon>Undibacterium</taxon>
    </lineage>
</organism>
<evidence type="ECO:0000313" key="2">
    <source>
        <dbReference type="Proteomes" id="UP001181355"/>
    </source>
</evidence>
<protein>
    <recommendedName>
        <fullName evidence="3">DUF1579 domain-containing protein</fullName>
    </recommendedName>
</protein>
<name>A0ABY9RJ90_9BURK</name>
<accession>A0ABY9RJ90</accession>